<dbReference type="EMBL" id="OY731407">
    <property type="protein sequence ID" value="CAJ1977062.1"/>
    <property type="molecule type" value="Genomic_DNA"/>
</dbReference>
<protein>
    <recommendedName>
        <fullName evidence="4">Legume lectin domain-containing protein</fullName>
    </recommendedName>
</protein>
<gene>
    <name evidence="5" type="ORF">AYBTSS11_LOCUS29208</name>
</gene>
<evidence type="ECO:0000313" key="5">
    <source>
        <dbReference type="EMBL" id="CAJ1977062.1"/>
    </source>
</evidence>
<proteinExistence type="inferred from homology"/>
<reference evidence="5" key="1">
    <citation type="submission" date="2023-10" db="EMBL/GenBank/DDBJ databases">
        <authorList>
            <person name="Domelevo Entfellner J.-B."/>
        </authorList>
    </citation>
    <scope>NUCLEOTIDE SEQUENCE</scope>
</reference>
<accession>A0AA86W271</accession>
<feature type="chain" id="PRO_5041701713" description="Legume lectin domain-containing protein" evidence="3">
    <location>
        <begin position="37"/>
        <end position="302"/>
    </location>
</feature>
<dbReference type="CDD" id="cd06899">
    <property type="entry name" value="lectin_legume_LecRK_Arcelin_ConA"/>
    <property type="match status" value="1"/>
</dbReference>
<keyword evidence="3" id="KW-0732">Signal</keyword>
<dbReference type="PANTHER" id="PTHR32401">
    <property type="entry name" value="CONCANAVALIN A-LIKE LECTIN FAMILY PROTEIN"/>
    <property type="match status" value="1"/>
</dbReference>
<evidence type="ECO:0000256" key="2">
    <source>
        <dbReference type="ARBA" id="ARBA00022734"/>
    </source>
</evidence>
<keyword evidence="2" id="KW-0430">Lectin</keyword>
<comment type="similarity">
    <text evidence="1">Belongs to the leguminous lectin family.</text>
</comment>
<evidence type="ECO:0000256" key="1">
    <source>
        <dbReference type="ARBA" id="ARBA00007606"/>
    </source>
</evidence>
<dbReference type="Gene3D" id="2.60.120.200">
    <property type="match status" value="1"/>
</dbReference>
<dbReference type="SUPFAM" id="SSF49899">
    <property type="entry name" value="Concanavalin A-like lectins/glucanases"/>
    <property type="match status" value="1"/>
</dbReference>
<name>A0AA86W271_9FABA</name>
<evidence type="ECO:0000259" key="4">
    <source>
        <dbReference type="Pfam" id="PF00139"/>
    </source>
</evidence>
<dbReference type="PROSITE" id="PS00307">
    <property type="entry name" value="LECTIN_LEGUME_BETA"/>
    <property type="match status" value="1"/>
</dbReference>
<dbReference type="Gramene" id="rna-AYBTSS11_LOCUS29208">
    <property type="protein sequence ID" value="CAJ1977062.1"/>
    <property type="gene ID" value="gene-AYBTSS11_LOCUS29208"/>
</dbReference>
<dbReference type="InterPro" id="IPR001220">
    <property type="entry name" value="Legume_lectin_dom"/>
</dbReference>
<dbReference type="InterPro" id="IPR050258">
    <property type="entry name" value="Leguminous_Lectin"/>
</dbReference>
<feature type="domain" description="Legume lectin" evidence="4">
    <location>
        <begin position="39"/>
        <end position="293"/>
    </location>
</feature>
<dbReference type="Proteomes" id="UP001189624">
    <property type="component" value="Chromosome 10"/>
</dbReference>
<dbReference type="Pfam" id="PF00139">
    <property type="entry name" value="Lectin_legB"/>
    <property type="match status" value="1"/>
</dbReference>
<dbReference type="InterPro" id="IPR016363">
    <property type="entry name" value="L-lectin"/>
</dbReference>
<dbReference type="PANTHER" id="PTHR32401:SF47">
    <property type="entry name" value="LEGUME LECTIN DOMAIN-CONTAINING PROTEIN"/>
    <property type="match status" value="1"/>
</dbReference>
<evidence type="ECO:0000313" key="6">
    <source>
        <dbReference type="Proteomes" id="UP001189624"/>
    </source>
</evidence>
<dbReference type="InterPro" id="IPR013320">
    <property type="entry name" value="ConA-like_dom_sf"/>
</dbReference>
<keyword evidence="6" id="KW-1185">Reference proteome</keyword>
<sequence>MATSNKNHASPNKPSFLIPLLAFVTMLFMFPNKVKSAQSVSFTFTKFDSDQKDLIFQGHATSSNNVIQLTKLDSNGNPMTSSVGRVLYSAPLRLWESSTVVSTFETTFTFQISTPYTSPPGDGLAFFLAPYDTVIPPNSAGNLLGLFPNLNALRNSTTSKETTIDVNAASNNVVAVEFDTYPNDNIGDPRYKHIGIDVNSIRSKATVAWDWQNGKTATAHISYNSASKRLSVTTFYPGGKAVSLSHDVELTQVLPQWIRVGFSASTGLEKERNTLLSWSFSSSLKNNALEEEKEDMNIASVV</sequence>
<feature type="signal peptide" evidence="3">
    <location>
        <begin position="1"/>
        <end position="36"/>
    </location>
</feature>
<dbReference type="GO" id="GO:0030246">
    <property type="term" value="F:carbohydrate binding"/>
    <property type="evidence" value="ECO:0007669"/>
    <property type="project" value="UniProtKB-KW"/>
</dbReference>
<evidence type="ECO:0000256" key="3">
    <source>
        <dbReference type="SAM" id="SignalP"/>
    </source>
</evidence>
<dbReference type="AlphaFoldDB" id="A0AA86W271"/>
<dbReference type="InterPro" id="IPR019825">
    <property type="entry name" value="Lectin_legB_Mn/Ca_BS"/>
</dbReference>
<dbReference type="PIRSF" id="PIRSF002690">
    <property type="entry name" value="L-type_lectin_plant"/>
    <property type="match status" value="1"/>
</dbReference>
<organism evidence="5 6">
    <name type="scientific">Sphenostylis stenocarpa</name>
    <dbReference type="NCBI Taxonomy" id="92480"/>
    <lineage>
        <taxon>Eukaryota</taxon>
        <taxon>Viridiplantae</taxon>
        <taxon>Streptophyta</taxon>
        <taxon>Embryophyta</taxon>
        <taxon>Tracheophyta</taxon>
        <taxon>Spermatophyta</taxon>
        <taxon>Magnoliopsida</taxon>
        <taxon>eudicotyledons</taxon>
        <taxon>Gunneridae</taxon>
        <taxon>Pentapetalae</taxon>
        <taxon>rosids</taxon>
        <taxon>fabids</taxon>
        <taxon>Fabales</taxon>
        <taxon>Fabaceae</taxon>
        <taxon>Papilionoideae</taxon>
        <taxon>50 kb inversion clade</taxon>
        <taxon>NPAAA clade</taxon>
        <taxon>indigoferoid/millettioid clade</taxon>
        <taxon>Phaseoleae</taxon>
        <taxon>Sphenostylis</taxon>
    </lineage>
</organism>